<sequence length="709" mass="79778">MSEEFVLQLIQKSLRELGYDAISEDLGDAIKLKRGTKTSLAEAAGWFLLQLKQGQYEAVEAHLEALLTASLPSPVLDLPQFRDPHAVVLTTLYLVKKTHFFEQLVQSPNKPQQQLLEYLRNQLLPLLDKLQARVTQIADSEFDFGHGSELNLVFDSLLLNQLNRESESALLLEFTTNHDKLTLVLASKYFFGQPIRSGNLITSARTLLTDTLLGKLLKNDKQMFDTSYDIPDNLLNTIIRQSVLYQKLQNAYYLPPRTSGEGKKRSDDEDLALTLDKSATQLHELYKTTLFPNNLLHTLKNHNFEVWCAKFSPLGRFLVTGALNGELAIYDVWDGFKLLKTLEPSTLNTQGFQPTDKRAYGEKSVIYCAWDQHEHYLVSCYLDTVVRVWEVTGLQQLTTKKRITRSMNDATTGEIKLASSFVLGQDIKTWTCEFLPTLDDTSKPRFIIGSPDKALKAYDVDGTELFDFYGNIDDDGDEETHDLNMKEDSPIDTAVEFEASLSSSAKNKLDNGLDKKLENNFNRINDIAVTPNGKILVTASNDRRLQFYQIPTSFNEEASTKRLASITLKGRLTSCSISANGKYLLVNCAPEELQVWDISGLSNLENPEPTPILYRRLLGHTQSIHVVRSAFGYLVDSTGEEELVISGSDDGFIYYWKLHTGQLIGRIKGHHGLCNSVDWNRFGGVGGSTDYGKLWCSVGDDKLVKIWGP</sequence>
<keyword evidence="1 3" id="KW-0853">WD repeat</keyword>
<evidence type="ECO:0000256" key="3">
    <source>
        <dbReference type="PROSITE-ProRule" id="PRU00221"/>
    </source>
</evidence>
<reference evidence="5" key="1">
    <citation type="submission" date="2016-05" db="EMBL/GenBank/DDBJ databases">
        <title>Comparative genomics of biotechnologically important yeasts.</title>
        <authorList>
            <consortium name="DOE Joint Genome Institute"/>
            <person name="Riley R."/>
            <person name="Haridas S."/>
            <person name="Wolfe K.H."/>
            <person name="Lopes M.R."/>
            <person name="Hittinger C.T."/>
            <person name="Goker M."/>
            <person name="Salamov A."/>
            <person name="Wisecaver J."/>
            <person name="Long T.M."/>
            <person name="Aerts A.L."/>
            <person name="Barry K."/>
            <person name="Choi C."/>
            <person name="Clum A."/>
            <person name="Coughlan A.Y."/>
            <person name="Deshpande S."/>
            <person name="Douglass A.P."/>
            <person name="Hanson S.J."/>
            <person name="Klenk H.-P."/>
            <person name="Labutti K."/>
            <person name="Lapidus A."/>
            <person name="Lindquist E."/>
            <person name="Lipzen A."/>
            <person name="Meier-Kolthoff J.P."/>
            <person name="Ohm R.A."/>
            <person name="Otillar R.P."/>
            <person name="Pangilinan J."/>
            <person name="Peng Y."/>
            <person name="Rokas A."/>
            <person name="Rosa C.A."/>
            <person name="Scheuner C."/>
            <person name="Sibirny A.A."/>
            <person name="Slot J.C."/>
            <person name="Stielow J.B."/>
            <person name="Sun H."/>
            <person name="Kurtzman C.P."/>
            <person name="Blackwell M."/>
            <person name="Grigoriev I.V."/>
            <person name="Jeffries T.W."/>
        </authorList>
    </citation>
    <scope>NUCLEOTIDE SEQUENCE [LARGE SCALE GENOMIC DNA]</scope>
    <source>
        <strain evidence="5">NRRL Y-17324</strain>
    </source>
</reference>
<evidence type="ECO:0000256" key="2">
    <source>
        <dbReference type="ARBA" id="ARBA00022737"/>
    </source>
</evidence>
<organism evidence="4 5">
    <name type="scientific">Suhomyces tanzawaensis NRRL Y-17324</name>
    <dbReference type="NCBI Taxonomy" id="984487"/>
    <lineage>
        <taxon>Eukaryota</taxon>
        <taxon>Fungi</taxon>
        <taxon>Dikarya</taxon>
        <taxon>Ascomycota</taxon>
        <taxon>Saccharomycotina</taxon>
        <taxon>Pichiomycetes</taxon>
        <taxon>Debaryomycetaceae</taxon>
        <taxon>Suhomyces</taxon>
    </lineage>
</organism>
<accession>A0A1E4SM31</accession>
<dbReference type="PANTHER" id="PTHR22838">
    <property type="entry name" value="WD REPEAT PROTEIN 26-RELATED"/>
    <property type="match status" value="1"/>
</dbReference>
<dbReference type="STRING" id="984487.A0A1E4SM31"/>
<dbReference type="PANTHER" id="PTHR22838:SF0">
    <property type="entry name" value="WD REPEAT-CONTAINING PROTEIN 26"/>
    <property type="match status" value="1"/>
</dbReference>
<dbReference type="InterPro" id="IPR015943">
    <property type="entry name" value="WD40/YVTN_repeat-like_dom_sf"/>
</dbReference>
<evidence type="ECO:0000313" key="5">
    <source>
        <dbReference type="Proteomes" id="UP000094285"/>
    </source>
</evidence>
<feature type="repeat" description="WD" evidence="3">
    <location>
        <begin position="517"/>
        <end position="558"/>
    </location>
</feature>
<proteinExistence type="predicted"/>
<keyword evidence="2" id="KW-0677">Repeat</keyword>
<dbReference type="Proteomes" id="UP000094285">
    <property type="component" value="Unassembled WGS sequence"/>
</dbReference>
<dbReference type="SMART" id="SM00320">
    <property type="entry name" value="WD40"/>
    <property type="match status" value="6"/>
</dbReference>
<dbReference type="GeneID" id="30980664"/>
<name>A0A1E4SM31_9ASCO</name>
<evidence type="ECO:0000256" key="1">
    <source>
        <dbReference type="ARBA" id="ARBA00022574"/>
    </source>
</evidence>
<dbReference type="GO" id="GO:0043161">
    <property type="term" value="P:proteasome-mediated ubiquitin-dependent protein catabolic process"/>
    <property type="evidence" value="ECO:0007669"/>
    <property type="project" value="TreeGrafter"/>
</dbReference>
<dbReference type="Gene3D" id="2.130.10.10">
    <property type="entry name" value="YVTN repeat-like/Quinoprotein amine dehydrogenase"/>
    <property type="match status" value="1"/>
</dbReference>
<dbReference type="OrthoDB" id="972532at2759"/>
<protein>
    <submittedName>
        <fullName evidence="4">WD40 repeat-like protein</fullName>
    </submittedName>
</protein>
<dbReference type="PROSITE" id="PS50082">
    <property type="entry name" value="WD_REPEATS_2"/>
    <property type="match status" value="2"/>
</dbReference>
<keyword evidence="5" id="KW-1185">Reference proteome</keyword>
<dbReference type="InterPro" id="IPR051350">
    <property type="entry name" value="WD_repeat-ST_regulator"/>
</dbReference>
<dbReference type="EMBL" id="KV453910">
    <property type="protein sequence ID" value="ODV80586.1"/>
    <property type="molecule type" value="Genomic_DNA"/>
</dbReference>
<dbReference type="GO" id="GO:0034657">
    <property type="term" value="C:GID complex"/>
    <property type="evidence" value="ECO:0007669"/>
    <property type="project" value="TreeGrafter"/>
</dbReference>
<dbReference type="InterPro" id="IPR036322">
    <property type="entry name" value="WD40_repeat_dom_sf"/>
</dbReference>
<gene>
    <name evidence="4" type="ORF">CANTADRAFT_20166</name>
</gene>
<evidence type="ECO:0000313" key="4">
    <source>
        <dbReference type="EMBL" id="ODV80586.1"/>
    </source>
</evidence>
<dbReference type="SUPFAM" id="SSF50978">
    <property type="entry name" value="WD40 repeat-like"/>
    <property type="match status" value="1"/>
</dbReference>
<dbReference type="AlphaFoldDB" id="A0A1E4SM31"/>
<feature type="repeat" description="WD" evidence="3">
    <location>
        <begin position="299"/>
        <end position="332"/>
    </location>
</feature>
<dbReference type="Pfam" id="PF00400">
    <property type="entry name" value="WD40"/>
    <property type="match status" value="3"/>
</dbReference>
<dbReference type="InterPro" id="IPR001680">
    <property type="entry name" value="WD40_rpt"/>
</dbReference>
<dbReference type="RefSeq" id="XP_020065708.1">
    <property type="nucleotide sequence ID" value="XM_020206527.1"/>
</dbReference>